<evidence type="ECO:0000313" key="1">
    <source>
        <dbReference type="EMBL" id="GGD89632.1"/>
    </source>
</evidence>
<dbReference type="EMBL" id="BMCM01000007">
    <property type="protein sequence ID" value="GGD89632.1"/>
    <property type="molecule type" value="Genomic_DNA"/>
</dbReference>
<dbReference type="Proteomes" id="UP000629365">
    <property type="component" value="Unassembled WGS sequence"/>
</dbReference>
<reference evidence="2" key="1">
    <citation type="journal article" date="2019" name="Int. J. Syst. Evol. Microbiol.">
        <title>The Global Catalogue of Microorganisms (GCM) 10K type strain sequencing project: providing services to taxonomists for standard genome sequencing and annotation.</title>
        <authorList>
            <consortium name="The Broad Institute Genomics Platform"/>
            <consortium name="The Broad Institute Genome Sequencing Center for Infectious Disease"/>
            <person name="Wu L."/>
            <person name="Ma J."/>
        </authorList>
    </citation>
    <scope>NUCLEOTIDE SEQUENCE [LARGE SCALE GENOMIC DNA]</scope>
    <source>
        <strain evidence="2">CCM 7640</strain>
    </source>
</reference>
<dbReference type="RefSeq" id="WP_188438053.1">
    <property type="nucleotide sequence ID" value="NZ_BMCM01000007.1"/>
</dbReference>
<protein>
    <submittedName>
        <fullName evidence="1">Uncharacterized protein</fullName>
    </submittedName>
</protein>
<proteinExistence type="predicted"/>
<keyword evidence="2" id="KW-1185">Reference proteome</keyword>
<accession>A0ABQ1S4W4</accession>
<gene>
    <name evidence="1" type="ORF">GCM10007269_35330</name>
</gene>
<comment type="caution">
    <text evidence="1">The sequence shown here is derived from an EMBL/GenBank/DDBJ whole genome shotgun (WGS) entry which is preliminary data.</text>
</comment>
<evidence type="ECO:0000313" key="2">
    <source>
        <dbReference type="Proteomes" id="UP000629365"/>
    </source>
</evidence>
<sequence length="268" mass="29082">MTTVVVLDPGIVFGAVDEIGLSRLQEWTKDRRVRLGARTWDRLAEAYATGVLGTPQSLRRIAHRTFGDLLTRQPLEHSELHVNVELSSSYQGESAHRELLIDDLVGVGLSTPGSVLGTVDAFWGESFTAIGCVPPPPTDLAVHFGPNLPTPHELRDRRAAWFSGRRLLIVGGQVDEGITNAIGASFDVPPGDVRWIPSEKNKRARNLKSVIQGLPSNAVVVCVVGKVGHDVSGEVKDYTRGQSLHLCESRFATQIVDDLTALVDLARG</sequence>
<name>A0ABQ1S4W4_9MICO</name>
<organism evidence="1 2">
    <name type="scientific">Microbacterium murale</name>
    <dbReference type="NCBI Taxonomy" id="1081040"/>
    <lineage>
        <taxon>Bacteria</taxon>
        <taxon>Bacillati</taxon>
        <taxon>Actinomycetota</taxon>
        <taxon>Actinomycetes</taxon>
        <taxon>Micrococcales</taxon>
        <taxon>Microbacteriaceae</taxon>
        <taxon>Microbacterium</taxon>
    </lineage>
</organism>